<organism evidence="1">
    <name type="scientific">Pedococcus sp. KACC 23699</name>
    <dbReference type="NCBI Taxonomy" id="3149228"/>
    <lineage>
        <taxon>Bacteria</taxon>
        <taxon>Bacillati</taxon>
        <taxon>Actinomycetota</taxon>
        <taxon>Actinomycetes</taxon>
        <taxon>Micrococcales</taxon>
        <taxon>Intrasporangiaceae</taxon>
        <taxon>Pedococcus</taxon>
    </lineage>
</organism>
<reference evidence="1" key="1">
    <citation type="submission" date="2024-05" db="EMBL/GenBank/DDBJ databases">
        <authorList>
            <person name="Kim S."/>
            <person name="Heo J."/>
            <person name="Choi H."/>
            <person name="Choi Y."/>
            <person name="Kwon S.-W."/>
            <person name="Kim Y."/>
        </authorList>
    </citation>
    <scope>NUCLEOTIDE SEQUENCE</scope>
    <source>
        <strain evidence="1">KACC 23699</strain>
    </source>
</reference>
<protein>
    <recommendedName>
        <fullName evidence="2">Right-handed parallel beta-helix repeat-containing protein</fullName>
    </recommendedName>
</protein>
<evidence type="ECO:0008006" key="2">
    <source>
        <dbReference type="Google" id="ProtNLM"/>
    </source>
</evidence>
<evidence type="ECO:0000313" key="1">
    <source>
        <dbReference type="EMBL" id="XBO45467.1"/>
    </source>
</evidence>
<sequence>MSASTAESTAPLTHTWAPAVARTVPSTPPAPSFSIGTNEPTWSNSGCRVAVSALKYDSRTNVVTSYDGQVISGLYLPHGRIEVRHANVTIRDCVIGVGWDSSRAYIQNNCGIVHKPSANTSGNLIEYVTIDPTNAASPVTAGRAGARDVWGNDAQTSGIYGYGMTVRRCAIRHVTDGVMPDVKVGQMAPSRVEGNYIETRWLAYDRDQRDGTHNDGVQLAGGNGHVIRGNTLRNPSGNSVVKGQCVVLTPYHGPITNTVIDRNWMYGAYTQVSAWPHLSEGGPNCSGTTITGNRHGGQCVWPILVTPEVKASSVAIGSNVAGPAGLTWNNGRTAAGGSIKVNVTAAR</sequence>
<name>A0AAU7JYF6_9MICO</name>
<gene>
    <name evidence="1" type="ORF">ABEG17_09080</name>
</gene>
<dbReference type="SUPFAM" id="SSF51126">
    <property type="entry name" value="Pectin lyase-like"/>
    <property type="match status" value="1"/>
</dbReference>
<dbReference type="InterPro" id="IPR011050">
    <property type="entry name" value="Pectin_lyase_fold/virulence"/>
</dbReference>
<dbReference type="EMBL" id="CP157483">
    <property type="protein sequence ID" value="XBO45467.1"/>
    <property type="molecule type" value="Genomic_DNA"/>
</dbReference>
<dbReference type="AlphaFoldDB" id="A0AAU7JYF6"/>
<accession>A0AAU7JYF6</accession>
<proteinExistence type="predicted"/>
<dbReference type="RefSeq" id="WP_406832969.1">
    <property type="nucleotide sequence ID" value="NZ_CP157483.1"/>
</dbReference>